<evidence type="ECO:0000256" key="2">
    <source>
        <dbReference type="ARBA" id="ARBA00022723"/>
    </source>
</evidence>
<gene>
    <name evidence="5" type="ORF">LDX50_05240</name>
</gene>
<keyword evidence="6" id="KW-1185">Reference proteome</keyword>
<dbReference type="GO" id="GO:0016791">
    <property type="term" value="F:phosphatase activity"/>
    <property type="evidence" value="ECO:0007669"/>
    <property type="project" value="TreeGrafter"/>
</dbReference>
<dbReference type="Pfam" id="PF13419">
    <property type="entry name" value="HAD_2"/>
    <property type="match status" value="1"/>
</dbReference>
<dbReference type="Gene3D" id="3.40.50.1000">
    <property type="entry name" value="HAD superfamily/HAD-like"/>
    <property type="match status" value="1"/>
</dbReference>
<evidence type="ECO:0000256" key="3">
    <source>
        <dbReference type="ARBA" id="ARBA00022801"/>
    </source>
</evidence>
<dbReference type="InterPro" id="IPR006439">
    <property type="entry name" value="HAD-SF_hydro_IA"/>
</dbReference>
<evidence type="ECO:0000313" key="5">
    <source>
        <dbReference type="EMBL" id="MCA6074261.1"/>
    </source>
</evidence>
<comment type="caution">
    <text evidence="5">The sequence shown here is derived from an EMBL/GenBank/DDBJ whole genome shotgun (WGS) entry which is preliminary data.</text>
</comment>
<reference evidence="5" key="1">
    <citation type="submission" date="2021-09" db="EMBL/GenBank/DDBJ databases">
        <title>Fulvivirga sp. isolated from coastal sediment.</title>
        <authorList>
            <person name="Yu H."/>
        </authorList>
    </citation>
    <scope>NUCLEOTIDE SEQUENCE</scope>
    <source>
        <strain evidence="5">1062</strain>
    </source>
</reference>
<dbReference type="SFLD" id="SFLDG01129">
    <property type="entry name" value="C1.5:_HAD__Beta-PGM__Phosphata"/>
    <property type="match status" value="1"/>
</dbReference>
<sequence length="206" mass="23857">MSIKTLFLDLDYTIFETRTIGYHHFADLFNVLDSVNDRFSPEKLELVKDELWKYTFHEVAERYGFSNQMIHAYFSRMREMNFSFDISPYPDYRELQNISLPKYLITSGSEPIQQAKIRALGIESDFIQICYDDRMQGSPGKAGIFTQLIHQDDLDPEGILVIGDNPESEIKAAKNLGLHYVLIDRKGSVDFKPKIQSFAELASFTY</sequence>
<dbReference type="InterPro" id="IPR036412">
    <property type="entry name" value="HAD-like_sf"/>
</dbReference>
<dbReference type="SUPFAM" id="SSF56784">
    <property type="entry name" value="HAD-like"/>
    <property type="match status" value="1"/>
</dbReference>
<accession>A0A9X1HMM4</accession>
<keyword evidence="4" id="KW-0460">Magnesium</keyword>
<dbReference type="RefSeq" id="WP_225697357.1">
    <property type="nucleotide sequence ID" value="NZ_JAIXNE010000001.1"/>
</dbReference>
<keyword evidence="3 5" id="KW-0378">Hydrolase</keyword>
<dbReference type="InterPro" id="IPR051400">
    <property type="entry name" value="HAD-like_hydrolase"/>
</dbReference>
<organism evidence="5 6">
    <name type="scientific">Fulvivirga sedimenti</name>
    <dbReference type="NCBI Taxonomy" id="2879465"/>
    <lineage>
        <taxon>Bacteria</taxon>
        <taxon>Pseudomonadati</taxon>
        <taxon>Bacteroidota</taxon>
        <taxon>Cytophagia</taxon>
        <taxon>Cytophagales</taxon>
        <taxon>Fulvivirgaceae</taxon>
        <taxon>Fulvivirga</taxon>
    </lineage>
</organism>
<dbReference type="Gene3D" id="1.10.150.520">
    <property type="match status" value="1"/>
</dbReference>
<name>A0A9X1HMM4_9BACT</name>
<dbReference type="InterPro" id="IPR041492">
    <property type="entry name" value="HAD_2"/>
</dbReference>
<proteinExistence type="predicted"/>
<dbReference type="CDD" id="cd01427">
    <property type="entry name" value="HAD_like"/>
    <property type="match status" value="1"/>
</dbReference>
<evidence type="ECO:0000256" key="1">
    <source>
        <dbReference type="ARBA" id="ARBA00001946"/>
    </source>
</evidence>
<dbReference type="EMBL" id="JAIXNE010000001">
    <property type="protein sequence ID" value="MCA6074261.1"/>
    <property type="molecule type" value="Genomic_DNA"/>
</dbReference>
<evidence type="ECO:0000256" key="4">
    <source>
        <dbReference type="ARBA" id="ARBA00022842"/>
    </source>
</evidence>
<dbReference type="AlphaFoldDB" id="A0A9X1HMM4"/>
<dbReference type="InterPro" id="IPR023214">
    <property type="entry name" value="HAD_sf"/>
</dbReference>
<evidence type="ECO:0000313" key="6">
    <source>
        <dbReference type="Proteomes" id="UP001139409"/>
    </source>
</evidence>
<dbReference type="GO" id="GO:0044281">
    <property type="term" value="P:small molecule metabolic process"/>
    <property type="evidence" value="ECO:0007669"/>
    <property type="project" value="UniProtKB-ARBA"/>
</dbReference>
<comment type="cofactor">
    <cofactor evidence="1">
        <name>Mg(2+)</name>
        <dbReference type="ChEBI" id="CHEBI:18420"/>
    </cofactor>
</comment>
<dbReference type="SFLD" id="SFLDS00003">
    <property type="entry name" value="Haloacid_Dehalogenase"/>
    <property type="match status" value="1"/>
</dbReference>
<dbReference type="PANTHER" id="PTHR46470">
    <property type="entry name" value="N-ACYLNEURAMINATE-9-PHOSPHATASE"/>
    <property type="match status" value="1"/>
</dbReference>
<dbReference type="PANTHER" id="PTHR46470:SF2">
    <property type="entry name" value="GLYCERALDEHYDE 3-PHOSPHATE PHOSPHATASE"/>
    <property type="match status" value="1"/>
</dbReference>
<protein>
    <submittedName>
        <fullName evidence="5">HAD family hydrolase</fullName>
    </submittedName>
</protein>
<dbReference type="Proteomes" id="UP001139409">
    <property type="component" value="Unassembled WGS sequence"/>
</dbReference>
<keyword evidence="2" id="KW-0479">Metal-binding</keyword>
<dbReference type="NCBIfam" id="TIGR01549">
    <property type="entry name" value="HAD-SF-IA-v1"/>
    <property type="match status" value="1"/>
</dbReference>
<dbReference type="GO" id="GO:0046872">
    <property type="term" value="F:metal ion binding"/>
    <property type="evidence" value="ECO:0007669"/>
    <property type="project" value="UniProtKB-KW"/>
</dbReference>